<name>A0A7G9GVW3_9FUSO</name>
<dbReference type="InterPro" id="IPR010982">
    <property type="entry name" value="Lambda_DNA-bd_dom_sf"/>
</dbReference>
<dbReference type="PANTHER" id="PTHR30146">
    <property type="entry name" value="LACI-RELATED TRANSCRIPTIONAL REPRESSOR"/>
    <property type="match status" value="1"/>
</dbReference>
<dbReference type="Pfam" id="PF00356">
    <property type="entry name" value="LacI"/>
    <property type="match status" value="1"/>
</dbReference>
<reference evidence="6 7" key="1">
    <citation type="submission" date="2020-08" db="EMBL/GenBank/DDBJ databases">
        <authorList>
            <person name="Liu C."/>
            <person name="Sun Q."/>
        </authorList>
    </citation>
    <scope>NUCLEOTIDE SEQUENCE [LARGE SCALE GENOMIC DNA]</scope>
    <source>
        <strain evidence="6 7">NSJ-57</strain>
    </source>
</reference>
<evidence type="ECO:0000313" key="7">
    <source>
        <dbReference type="Proteomes" id="UP000515913"/>
    </source>
</evidence>
<keyword evidence="1" id="KW-0678">Repressor</keyword>
<dbReference type="KEGG" id="fho:H9Q81_08340"/>
<evidence type="ECO:0000256" key="1">
    <source>
        <dbReference type="ARBA" id="ARBA00022491"/>
    </source>
</evidence>
<dbReference type="SUPFAM" id="SSF53822">
    <property type="entry name" value="Periplasmic binding protein-like I"/>
    <property type="match status" value="1"/>
</dbReference>
<evidence type="ECO:0000313" key="6">
    <source>
        <dbReference type="EMBL" id="QNM14945.1"/>
    </source>
</evidence>
<dbReference type="InterPro" id="IPR028082">
    <property type="entry name" value="Peripla_BP_I"/>
</dbReference>
<evidence type="ECO:0000259" key="5">
    <source>
        <dbReference type="PROSITE" id="PS50932"/>
    </source>
</evidence>
<dbReference type="InterPro" id="IPR000843">
    <property type="entry name" value="HTH_LacI"/>
</dbReference>
<dbReference type="SUPFAM" id="SSF47413">
    <property type="entry name" value="lambda repressor-like DNA-binding domains"/>
    <property type="match status" value="1"/>
</dbReference>
<dbReference type="PANTHER" id="PTHR30146:SF148">
    <property type="entry name" value="HTH-TYPE TRANSCRIPTIONAL REPRESSOR PURR-RELATED"/>
    <property type="match status" value="1"/>
</dbReference>
<gene>
    <name evidence="6" type="ORF">H9Q81_08340</name>
</gene>
<dbReference type="CDD" id="cd06267">
    <property type="entry name" value="PBP1_LacI_sugar_binding-like"/>
    <property type="match status" value="1"/>
</dbReference>
<keyword evidence="7" id="KW-1185">Reference proteome</keyword>
<dbReference type="Proteomes" id="UP000515913">
    <property type="component" value="Chromosome"/>
</dbReference>
<evidence type="ECO:0000256" key="4">
    <source>
        <dbReference type="ARBA" id="ARBA00023163"/>
    </source>
</evidence>
<organism evidence="6 7">
    <name type="scientific">Fusobacterium hominis</name>
    <dbReference type="NCBI Taxonomy" id="2764326"/>
    <lineage>
        <taxon>Bacteria</taxon>
        <taxon>Fusobacteriati</taxon>
        <taxon>Fusobacteriota</taxon>
        <taxon>Fusobacteriia</taxon>
        <taxon>Fusobacteriales</taxon>
        <taxon>Fusobacteriaceae</taxon>
        <taxon>Fusobacterium</taxon>
    </lineage>
</organism>
<dbReference type="PROSITE" id="PS50932">
    <property type="entry name" value="HTH_LACI_2"/>
    <property type="match status" value="1"/>
</dbReference>
<dbReference type="GO" id="GO:0003700">
    <property type="term" value="F:DNA-binding transcription factor activity"/>
    <property type="evidence" value="ECO:0007669"/>
    <property type="project" value="TreeGrafter"/>
</dbReference>
<protein>
    <submittedName>
        <fullName evidence="6">LacI family DNA-binding transcriptional regulator</fullName>
    </submittedName>
</protein>
<dbReference type="CDD" id="cd01392">
    <property type="entry name" value="HTH_LacI"/>
    <property type="match status" value="1"/>
</dbReference>
<evidence type="ECO:0000256" key="3">
    <source>
        <dbReference type="ARBA" id="ARBA00023125"/>
    </source>
</evidence>
<dbReference type="RefSeq" id="WP_187422790.1">
    <property type="nucleotide sequence ID" value="NZ_CP060637.1"/>
</dbReference>
<keyword evidence="4" id="KW-0804">Transcription</keyword>
<keyword evidence="2" id="KW-0805">Transcription regulation</keyword>
<keyword evidence="3 6" id="KW-0238">DNA-binding</keyword>
<dbReference type="EMBL" id="CP060637">
    <property type="protein sequence ID" value="QNM14945.1"/>
    <property type="molecule type" value="Genomic_DNA"/>
</dbReference>
<accession>A0A7G9GVW3</accession>
<proteinExistence type="predicted"/>
<dbReference type="InterPro" id="IPR001761">
    <property type="entry name" value="Peripla_BP/Lac1_sug-bd_dom"/>
</dbReference>
<dbReference type="Gene3D" id="1.10.260.40">
    <property type="entry name" value="lambda repressor-like DNA-binding domains"/>
    <property type="match status" value="1"/>
</dbReference>
<dbReference type="GO" id="GO:0000976">
    <property type="term" value="F:transcription cis-regulatory region binding"/>
    <property type="evidence" value="ECO:0007669"/>
    <property type="project" value="TreeGrafter"/>
</dbReference>
<sequence>MTMKDIAYELGISVATVSRVINGQNNVREETKKKVLEYVNEKGYTPNEIARSLSRKENKTIALLVPNISNPFFGNLIDSICKYFIKSGHQIALYNTLESLELELSSITNILSHRIEAVLAILIDGEYERDPLQLLTKYNMPVYLVDRDFKNLNYPGVFIDNFKGAYKITKRLIELGHNNIAIITGNLKFTHAKERLRGYVQAHVDMGLEVCGENIYEGDYLLASGEIAAHEISLKSHSAVFACNNLMLCGFIKEIGNYNKKFQLASFEYTEFLGALQSDVISCKIPFDIIGKKVYEMFESEKKSGKLYIEPILED</sequence>
<evidence type="ECO:0000256" key="2">
    <source>
        <dbReference type="ARBA" id="ARBA00023015"/>
    </source>
</evidence>
<feature type="domain" description="HTH lacI-type" evidence="5">
    <location>
        <begin position="1"/>
        <end position="55"/>
    </location>
</feature>
<dbReference type="Gene3D" id="3.40.50.2300">
    <property type="match status" value="2"/>
</dbReference>
<dbReference type="SMART" id="SM00354">
    <property type="entry name" value="HTH_LACI"/>
    <property type="match status" value="1"/>
</dbReference>
<dbReference type="AlphaFoldDB" id="A0A7G9GVW3"/>
<dbReference type="Pfam" id="PF00532">
    <property type="entry name" value="Peripla_BP_1"/>
    <property type="match status" value="1"/>
</dbReference>